<accession>A0AAU7CRB5</accession>
<dbReference type="GO" id="GO:0006313">
    <property type="term" value="P:DNA transposition"/>
    <property type="evidence" value="ECO:0007669"/>
    <property type="project" value="InterPro"/>
</dbReference>
<dbReference type="SUPFAM" id="SSF53098">
    <property type="entry name" value="Ribonuclease H-like"/>
    <property type="match status" value="1"/>
</dbReference>
<sequence length="446" mass="50539">MPPRIIPILNRLRQDVAADLAKETIEEGCRQCNYSWRKRVLDPTITIYLFLLQVLHGNTACKHVVHFGGWSFTDSAYCQARKRLPLAVLHWLLEKVAATSRAATADTSRWLGHRVWVVDGSSFSMPDEPELQRHFGQPGNQKKGCGFPVAKWLAMFDLTTGMLLRSIPAPLRSHEMSQVVAISRELEPGDLVLGDRGFCSYAHMALLLGRRLHGVFRIHQKQIVDFTPGRPGTGGGSRDVPGLPRSRWILSQGDSDQVVVWYKPKYKPSWMTAEEYGTLPGELPVRELRYRVEVPGYRVREITLVTSLLDAATYPAEALAGLYCRRWQVEINLRHLKISMKMDVLRCETVDGVLKELAMFALAYNLVRSVMGESARLQGVDPDRIGLVDTVRWLIGIEDGDLSVLVVNPSRSGRVEPRVKKRRAKQYMLMTKPRSELRKSLPMKNF</sequence>
<dbReference type="NCBIfam" id="NF033592">
    <property type="entry name" value="transpos_IS4_1"/>
    <property type="match status" value="1"/>
</dbReference>
<evidence type="ECO:0000259" key="1">
    <source>
        <dbReference type="Pfam" id="PF01609"/>
    </source>
</evidence>
<dbReference type="Pfam" id="PF01609">
    <property type="entry name" value="DDE_Tnp_1"/>
    <property type="match status" value="1"/>
</dbReference>
<dbReference type="InterPro" id="IPR047952">
    <property type="entry name" value="Transpos_IS4"/>
</dbReference>
<dbReference type="EMBL" id="CP155447">
    <property type="protein sequence ID" value="XBH07889.1"/>
    <property type="molecule type" value="Genomic_DNA"/>
</dbReference>
<name>A0AAU7CRB5_9BACT</name>
<dbReference type="InterPro" id="IPR012337">
    <property type="entry name" value="RNaseH-like_sf"/>
</dbReference>
<dbReference type="InterPro" id="IPR002559">
    <property type="entry name" value="Transposase_11"/>
</dbReference>
<dbReference type="RefSeq" id="WP_406700728.1">
    <property type="nucleotide sequence ID" value="NZ_CP155447.1"/>
</dbReference>
<reference evidence="2" key="1">
    <citation type="submission" date="2024-05" db="EMBL/GenBank/DDBJ databases">
        <title>Planctomycetes of the genus Singulisphaera possess chitinolytic capabilities.</title>
        <authorList>
            <person name="Ivanova A."/>
        </authorList>
    </citation>
    <scope>NUCLEOTIDE SEQUENCE</scope>
    <source>
        <strain evidence="2">Ch08T</strain>
    </source>
</reference>
<dbReference type="PANTHER" id="PTHR37529:SF1">
    <property type="entry name" value="TRANSPOSASE INSG FOR INSERTION SEQUENCE ELEMENT IS4-RELATED"/>
    <property type="match status" value="1"/>
</dbReference>
<dbReference type="GO" id="GO:0004803">
    <property type="term" value="F:transposase activity"/>
    <property type="evidence" value="ECO:0007669"/>
    <property type="project" value="InterPro"/>
</dbReference>
<dbReference type="GO" id="GO:0003677">
    <property type="term" value="F:DNA binding"/>
    <property type="evidence" value="ECO:0007669"/>
    <property type="project" value="InterPro"/>
</dbReference>
<dbReference type="PANTHER" id="PTHR37529">
    <property type="entry name" value="TRANSPOSASE INSG FOR INSERTION SEQUENCE ELEMENT IS4-RELATED"/>
    <property type="match status" value="1"/>
</dbReference>
<proteinExistence type="predicted"/>
<protein>
    <submittedName>
        <fullName evidence="2">IS4 family transposase</fullName>
    </submittedName>
</protein>
<organism evidence="2">
    <name type="scientific">Singulisphaera sp. Ch08</name>
    <dbReference type="NCBI Taxonomy" id="3120278"/>
    <lineage>
        <taxon>Bacteria</taxon>
        <taxon>Pseudomonadati</taxon>
        <taxon>Planctomycetota</taxon>
        <taxon>Planctomycetia</taxon>
        <taxon>Isosphaerales</taxon>
        <taxon>Isosphaeraceae</taxon>
        <taxon>Singulisphaera</taxon>
    </lineage>
</organism>
<feature type="domain" description="Transposase IS4-like" evidence="1">
    <location>
        <begin position="111"/>
        <end position="366"/>
    </location>
</feature>
<gene>
    <name evidence="2" type="ORF">V5E97_18210</name>
</gene>
<dbReference type="AlphaFoldDB" id="A0AAU7CRB5"/>
<evidence type="ECO:0000313" key="2">
    <source>
        <dbReference type="EMBL" id="XBH07889.1"/>
    </source>
</evidence>